<dbReference type="InterPro" id="IPR003660">
    <property type="entry name" value="HAMP_dom"/>
</dbReference>
<feature type="domain" description="HAMP" evidence="19">
    <location>
        <begin position="186"/>
        <end position="238"/>
    </location>
</feature>
<keyword evidence="10" id="KW-0067">ATP-binding</keyword>
<evidence type="ECO:0000313" key="23">
    <source>
        <dbReference type="Proteomes" id="UP001056588"/>
    </source>
</evidence>
<comment type="function">
    <text evidence="15">Member of the two-component regulatory system HssS/HssR involved in intracellular heme homeostasis and tempering of staphylococcal virulence. HssS functions as a heme sensor histidine kinase which is autophosphorylated at a histidine residue and transfers its phosphate group to an aspartate residue of HssR. HssR/HssS activates the expression of hrtAB, an efflux pump, in response to extracellular heme, hemin, hemoglobin or blood.</text>
</comment>
<feature type="transmembrane region" description="Helical" evidence="17">
    <location>
        <begin position="164"/>
        <end position="189"/>
    </location>
</feature>
<dbReference type="InterPro" id="IPR005467">
    <property type="entry name" value="His_kinase_dom"/>
</dbReference>
<keyword evidence="13" id="KW-0843">Virulence</keyword>
<dbReference type="Proteomes" id="UP000223828">
    <property type="component" value="Unassembled WGS sequence"/>
</dbReference>
<dbReference type="OrthoDB" id="9813151at2"/>
<dbReference type="GO" id="GO:0005524">
    <property type="term" value="F:ATP binding"/>
    <property type="evidence" value="ECO:0007669"/>
    <property type="project" value="UniProtKB-KW"/>
</dbReference>
<evidence type="ECO:0000256" key="13">
    <source>
        <dbReference type="ARBA" id="ARBA00023026"/>
    </source>
</evidence>
<evidence type="ECO:0000256" key="9">
    <source>
        <dbReference type="ARBA" id="ARBA00022777"/>
    </source>
</evidence>
<reference evidence="22" key="2">
    <citation type="submission" date="2017-10" db="EMBL/GenBank/DDBJ databases">
        <title>Staphylococcus edaphicus sp. nov., isolated in Antarctica, harbouring mecC gene and genomic islands essential in adaptation to extreme environment.</title>
        <authorList>
            <person name="Pantucek R."/>
            <person name="Sedlacek I."/>
            <person name="Indrakova A."/>
            <person name="Vrbovska V."/>
            <person name="Maslanova I."/>
            <person name="Kovarovic V."/>
            <person name="Svec P."/>
            <person name="Kralova S."/>
            <person name="Kristofova L."/>
            <person name="Keklakova J."/>
            <person name="Petras P."/>
            <person name="Doskar J."/>
        </authorList>
    </citation>
    <scope>NUCLEOTIDE SEQUENCE [LARGE SCALE GENOMIC DNA]</scope>
    <source>
        <strain evidence="22">CCM 5085</strain>
    </source>
</reference>
<keyword evidence="12" id="KW-0902">Two-component regulatory system</keyword>
<dbReference type="CDD" id="cd00075">
    <property type="entry name" value="HATPase"/>
    <property type="match status" value="1"/>
</dbReference>
<dbReference type="SUPFAM" id="SSF47384">
    <property type="entry name" value="Homodimeric domain of signal transducing histidine kinase"/>
    <property type="match status" value="1"/>
</dbReference>
<name>A0A2C6WMK3_9STAP</name>
<keyword evidence="14 17" id="KW-0472">Membrane</keyword>
<comment type="subcellular location">
    <subcellularLocation>
        <location evidence="2">Cell membrane</location>
        <topology evidence="2">Multi-pass membrane protein</topology>
    </subcellularLocation>
</comment>
<evidence type="ECO:0000256" key="6">
    <source>
        <dbReference type="ARBA" id="ARBA00022679"/>
    </source>
</evidence>
<evidence type="ECO:0000256" key="3">
    <source>
        <dbReference type="ARBA" id="ARBA00012438"/>
    </source>
</evidence>
<dbReference type="CDD" id="cd06225">
    <property type="entry name" value="HAMP"/>
    <property type="match status" value="1"/>
</dbReference>
<evidence type="ECO:0000256" key="4">
    <source>
        <dbReference type="ARBA" id="ARBA00022475"/>
    </source>
</evidence>
<dbReference type="InterPro" id="IPR004358">
    <property type="entry name" value="Sig_transdc_His_kin-like_C"/>
</dbReference>
<evidence type="ECO:0000256" key="17">
    <source>
        <dbReference type="SAM" id="Phobius"/>
    </source>
</evidence>
<feature type="domain" description="Histidine kinase" evidence="18">
    <location>
        <begin position="246"/>
        <end position="456"/>
    </location>
</feature>
<dbReference type="Gene3D" id="6.10.340.10">
    <property type="match status" value="1"/>
</dbReference>
<dbReference type="InterPro" id="IPR003594">
    <property type="entry name" value="HATPase_dom"/>
</dbReference>
<dbReference type="EMBL" id="MRZN01000004">
    <property type="protein sequence ID" value="PHK50330.1"/>
    <property type="molecule type" value="Genomic_DNA"/>
</dbReference>
<dbReference type="InterPro" id="IPR036097">
    <property type="entry name" value="HisK_dim/P_sf"/>
</dbReference>
<organism evidence="20 22">
    <name type="scientific">Staphylococcus edaphicus</name>
    <dbReference type="NCBI Taxonomy" id="1955013"/>
    <lineage>
        <taxon>Bacteria</taxon>
        <taxon>Bacillati</taxon>
        <taxon>Bacillota</taxon>
        <taxon>Bacilli</taxon>
        <taxon>Bacillales</taxon>
        <taxon>Staphylococcaceae</taxon>
        <taxon>Staphylococcus</taxon>
    </lineage>
</organism>
<dbReference type="PROSITE" id="PS50109">
    <property type="entry name" value="HIS_KIN"/>
    <property type="match status" value="1"/>
</dbReference>
<dbReference type="RefSeq" id="WP_099089773.1">
    <property type="nucleotide sequence ID" value="NZ_CP093217.1"/>
</dbReference>
<dbReference type="PANTHER" id="PTHR45528:SF11">
    <property type="entry name" value="HISTIDINE KINASE"/>
    <property type="match status" value="1"/>
</dbReference>
<evidence type="ECO:0000313" key="21">
    <source>
        <dbReference type="EMBL" id="UQW82076.1"/>
    </source>
</evidence>
<evidence type="ECO:0000256" key="15">
    <source>
        <dbReference type="ARBA" id="ARBA00037219"/>
    </source>
</evidence>
<proteinExistence type="predicted"/>
<evidence type="ECO:0000256" key="2">
    <source>
        <dbReference type="ARBA" id="ARBA00004651"/>
    </source>
</evidence>
<sequence>MFKSLYTRIAIYTITVMVFCAIASFLCTNIIYHNYLKENNDAKIMRTLKGAIHYQKKSQIEASAPFFNHLGELNYQVMTISENGKRTYYGTKFRKDNISKKTAESVIHGQDYHGIKDLPYNPIITGFFENTTKNTVGISYKSNGQTYAVFMRPDIGKTFSEFRIFLAILISLLLLFSIILVISSTYSIIKPIQQLKHATDRLMQGNFDTAIHVTRQDEFGTLQYRFDKMRLSLKQLDDMRQHFVQNVSHEIKTPLTHIHHLLDQLKFAKTDDEREQYIEEIYQITTQLSELTKELLLLSEIDNGAHLEFEDDILLNQLLKKIIRHEQFSANEKELIIMSDLEDVHINGNERLLHQAFQNLITNAIKYSKIGGTIDITLSQTVKSITCKITDDGHGMSEETQTRLFERFYKASNHDNSNGLGLAIAKVIFELHNGTITVESEKNQGTTFTITLLNRNRTES</sequence>
<dbReference type="SMART" id="SM00387">
    <property type="entry name" value="HATPase_c"/>
    <property type="match status" value="1"/>
</dbReference>
<evidence type="ECO:0000256" key="1">
    <source>
        <dbReference type="ARBA" id="ARBA00000085"/>
    </source>
</evidence>
<dbReference type="SUPFAM" id="SSF158472">
    <property type="entry name" value="HAMP domain-like"/>
    <property type="match status" value="1"/>
</dbReference>
<dbReference type="InterPro" id="IPR036890">
    <property type="entry name" value="HATPase_C_sf"/>
</dbReference>
<keyword evidence="7 17" id="KW-0812">Transmembrane</keyword>
<evidence type="ECO:0000313" key="20">
    <source>
        <dbReference type="EMBL" id="PHK50330.1"/>
    </source>
</evidence>
<evidence type="ECO:0000256" key="16">
    <source>
        <dbReference type="ARBA" id="ARBA00040841"/>
    </source>
</evidence>
<keyword evidence="4" id="KW-1003">Cell membrane</keyword>
<evidence type="ECO:0000256" key="11">
    <source>
        <dbReference type="ARBA" id="ARBA00022989"/>
    </source>
</evidence>
<reference evidence="20" key="1">
    <citation type="journal article" date="2017" name="Appl. Environ. Microbiol.">
        <title>Staphylococcus edaphicus sp. nov., isolated in Antarctica, harbours mecC gene and genomic islands with suspected role in adaptation to extreme environment.</title>
        <authorList>
            <person name="Pantucek R."/>
            <person name="Sedlacek I."/>
            <person name="Indrakova A."/>
            <person name="Vrbovska V."/>
            <person name="Maslanova I."/>
            <person name="Kovarovic V."/>
            <person name="Svec P."/>
            <person name="Kralova S."/>
            <person name="Kristofova L."/>
            <person name="Keklakova J."/>
            <person name="Petras P."/>
            <person name="Doskar J."/>
        </authorList>
    </citation>
    <scope>NUCLEOTIDE SEQUENCE</scope>
    <source>
        <strain evidence="20">CCM 8730</strain>
    </source>
</reference>
<dbReference type="EMBL" id="CP093217">
    <property type="protein sequence ID" value="UQW82076.1"/>
    <property type="molecule type" value="Genomic_DNA"/>
</dbReference>
<keyword evidence="11 17" id="KW-1133">Transmembrane helix</keyword>
<dbReference type="Pfam" id="PF02518">
    <property type="entry name" value="HATPase_c"/>
    <property type="match status" value="1"/>
</dbReference>
<dbReference type="InterPro" id="IPR003661">
    <property type="entry name" value="HisK_dim/P_dom"/>
</dbReference>
<keyword evidence="9 20" id="KW-0418">Kinase</keyword>
<dbReference type="CDD" id="cd00082">
    <property type="entry name" value="HisKA"/>
    <property type="match status" value="1"/>
</dbReference>
<gene>
    <name evidence="20" type="ORF">BTJ66_04455</name>
    <name evidence="21" type="ORF">MNY58_02940</name>
</gene>
<dbReference type="PROSITE" id="PS50885">
    <property type="entry name" value="HAMP"/>
    <property type="match status" value="1"/>
</dbReference>
<dbReference type="EC" id="2.7.13.3" evidence="3"/>
<keyword evidence="6" id="KW-0808">Transferase</keyword>
<dbReference type="GO" id="GO:0005886">
    <property type="term" value="C:plasma membrane"/>
    <property type="evidence" value="ECO:0007669"/>
    <property type="project" value="UniProtKB-SubCell"/>
</dbReference>
<dbReference type="AlphaFoldDB" id="A0A2C6WMK3"/>
<evidence type="ECO:0000256" key="14">
    <source>
        <dbReference type="ARBA" id="ARBA00023136"/>
    </source>
</evidence>
<comment type="catalytic activity">
    <reaction evidence="1">
        <text>ATP + protein L-histidine = ADP + protein N-phospho-L-histidine.</text>
        <dbReference type="EC" id="2.7.13.3"/>
    </reaction>
</comment>
<evidence type="ECO:0000256" key="12">
    <source>
        <dbReference type="ARBA" id="ARBA00023012"/>
    </source>
</evidence>
<dbReference type="Proteomes" id="UP001056588">
    <property type="component" value="Chromosome"/>
</dbReference>
<evidence type="ECO:0000256" key="8">
    <source>
        <dbReference type="ARBA" id="ARBA00022741"/>
    </source>
</evidence>
<dbReference type="Pfam" id="PF00672">
    <property type="entry name" value="HAMP"/>
    <property type="match status" value="1"/>
</dbReference>
<evidence type="ECO:0000313" key="22">
    <source>
        <dbReference type="Proteomes" id="UP000223828"/>
    </source>
</evidence>
<keyword evidence="5" id="KW-0597">Phosphoprotein</keyword>
<reference evidence="20" key="3">
    <citation type="submission" date="2017-10" db="EMBL/GenBank/DDBJ databases">
        <authorList>
            <person name="Vrbovska V."/>
            <person name="Kovarovic V."/>
            <person name="Indrakova A."/>
        </authorList>
    </citation>
    <scope>NUCLEOTIDE SEQUENCE</scope>
    <source>
        <strain evidence="20">CCM 8730</strain>
    </source>
</reference>
<dbReference type="SMART" id="SM00304">
    <property type="entry name" value="HAMP"/>
    <property type="match status" value="1"/>
</dbReference>
<feature type="transmembrane region" description="Helical" evidence="17">
    <location>
        <begin position="9"/>
        <end position="32"/>
    </location>
</feature>
<evidence type="ECO:0000256" key="7">
    <source>
        <dbReference type="ARBA" id="ARBA00022692"/>
    </source>
</evidence>
<evidence type="ECO:0000259" key="18">
    <source>
        <dbReference type="PROSITE" id="PS50109"/>
    </source>
</evidence>
<dbReference type="FunFam" id="3.30.565.10:FF:000006">
    <property type="entry name" value="Sensor histidine kinase WalK"/>
    <property type="match status" value="1"/>
</dbReference>
<dbReference type="GO" id="GO:0000155">
    <property type="term" value="F:phosphorelay sensor kinase activity"/>
    <property type="evidence" value="ECO:0007669"/>
    <property type="project" value="InterPro"/>
</dbReference>
<dbReference type="PANTHER" id="PTHR45528">
    <property type="entry name" value="SENSOR HISTIDINE KINASE CPXA"/>
    <property type="match status" value="1"/>
</dbReference>
<dbReference type="PRINTS" id="PR00344">
    <property type="entry name" value="BCTRLSENSOR"/>
</dbReference>
<dbReference type="Gene3D" id="3.30.565.10">
    <property type="entry name" value="Histidine kinase-like ATPase, C-terminal domain"/>
    <property type="match status" value="1"/>
</dbReference>
<evidence type="ECO:0000256" key="10">
    <source>
        <dbReference type="ARBA" id="ARBA00022840"/>
    </source>
</evidence>
<dbReference type="Gene3D" id="1.10.287.130">
    <property type="match status" value="1"/>
</dbReference>
<evidence type="ECO:0000259" key="19">
    <source>
        <dbReference type="PROSITE" id="PS50885"/>
    </source>
</evidence>
<keyword evidence="23" id="KW-1185">Reference proteome</keyword>
<dbReference type="SUPFAM" id="SSF55874">
    <property type="entry name" value="ATPase domain of HSP90 chaperone/DNA topoisomerase II/histidine kinase"/>
    <property type="match status" value="1"/>
</dbReference>
<dbReference type="Pfam" id="PF00512">
    <property type="entry name" value="HisKA"/>
    <property type="match status" value="1"/>
</dbReference>
<evidence type="ECO:0000256" key="5">
    <source>
        <dbReference type="ARBA" id="ARBA00022553"/>
    </source>
</evidence>
<protein>
    <recommendedName>
        <fullName evidence="16">Heme sensor protein HssS</fullName>
        <ecNumber evidence="3">2.7.13.3</ecNumber>
    </recommendedName>
</protein>
<reference evidence="21" key="4">
    <citation type="submission" date="2022-03" db="EMBL/GenBank/DDBJ databases">
        <title>Complete Genome Sequence of Staphylococcus edaphicus strain CCM 8731.</title>
        <authorList>
            <person name="Rimmer C.O."/>
            <person name="Thomas J.C."/>
        </authorList>
    </citation>
    <scope>NUCLEOTIDE SEQUENCE</scope>
    <source>
        <strain evidence="21">CCM 8731</strain>
    </source>
</reference>
<dbReference type="InterPro" id="IPR050398">
    <property type="entry name" value="HssS/ArlS-like"/>
</dbReference>
<keyword evidence="8" id="KW-0547">Nucleotide-binding</keyword>
<dbReference type="SMART" id="SM00388">
    <property type="entry name" value="HisKA"/>
    <property type="match status" value="1"/>
</dbReference>
<accession>A0A2C6WMK3</accession>